<name>A0A7J8LLE2_9ROSI</name>
<feature type="non-terminal residue" evidence="1">
    <location>
        <position position="37"/>
    </location>
</feature>
<sequence length="37" mass="4174">MDSFTLEFTEEEVQAMLQGIMQRGTVGGMFESLRNSC</sequence>
<organism evidence="1 2">
    <name type="scientific">Gossypium lobatum</name>
    <dbReference type="NCBI Taxonomy" id="34289"/>
    <lineage>
        <taxon>Eukaryota</taxon>
        <taxon>Viridiplantae</taxon>
        <taxon>Streptophyta</taxon>
        <taxon>Embryophyta</taxon>
        <taxon>Tracheophyta</taxon>
        <taxon>Spermatophyta</taxon>
        <taxon>Magnoliopsida</taxon>
        <taxon>eudicotyledons</taxon>
        <taxon>Gunneridae</taxon>
        <taxon>Pentapetalae</taxon>
        <taxon>rosids</taxon>
        <taxon>malvids</taxon>
        <taxon>Malvales</taxon>
        <taxon>Malvaceae</taxon>
        <taxon>Malvoideae</taxon>
        <taxon>Gossypium</taxon>
    </lineage>
</organism>
<accession>A0A7J8LLE2</accession>
<evidence type="ECO:0000313" key="2">
    <source>
        <dbReference type="Proteomes" id="UP000593572"/>
    </source>
</evidence>
<reference evidence="1 2" key="1">
    <citation type="journal article" date="2019" name="Genome Biol. Evol.">
        <title>Insights into the evolution of the New World diploid cottons (Gossypium, subgenus Houzingenia) based on genome sequencing.</title>
        <authorList>
            <person name="Grover C.E."/>
            <person name="Arick M.A. 2nd"/>
            <person name="Thrash A."/>
            <person name="Conover J.L."/>
            <person name="Sanders W.S."/>
            <person name="Peterson D.G."/>
            <person name="Frelichowski J.E."/>
            <person name="Scheffler J.A."/>
            <person name="Scheffler B.E."/>
            <person name="Wendel J.F."/>
        </authorList>
    </citation>
    <scope>NUCLEOTIDE SEQUENCE [LARGE SCALE GENOMIC DNA]</scope>
    <source>
        <strain evidence="1">157</strain>
        <tissue evidence="1">Leaf</tissue>
    </source>
</reference>
<gene>
    <name evidence="1" type="ORF">Golob_012462</name>
</gene>
<comment type="caution">
    <text evidence="1">The sequence shown here is derived from an EMBL/GenBank/DDBJ whole genome shotgun (WGS) entry which is preliminary data.</text>
</comment>
<dbReference type="Proteomes" id="UP000593572">
    <property type="component" value="Unassembled WGS sequence"/>
</dbReference>
<dbReference type="EMBL" id="JABEZX010000004">
    <property type="protein sequence ID" value="MBA0553267.1"/>
    <property type="molecule type" value="Genomic_DNA"/>
</dbReference>
<keyword evidence="2" id="KW-1185">Reference proteome</keyword>
<dbReference type="AlphaFoldDB" id="A0A7J8LLE2"/>
<protein>
    <submittedName>
        <fullName evidence="1">Uncharacterized protein</fullName>
    </submittedName>
</protein>
<evidence type="ECO:0000313" key="1">
    <source>
        <dbReference type="EMBL" id="MBA0553267.1"/>
    </source>
</evidence>
<proteinExistence type="predicted"/>